<name>E1REL9_METP4</name>
<accession>E1REL9</accession>
<evidence type="ECO:0000256" key="5">
    <source>
        <dbReference type="ARBA" id="ARBA00023235"/>
    </source>
</evidence>
<dbReference type="Proteomes" id="UP000006565">
    <property type="component" value="Chromosome"/>
</dbReference>
<evidence type="ECO:0000259" key="6">
    <source>
        <dbReference type="PROSITE" id="PS50198"/>
    </source>
</evidence>
<evidence type="ECO:0000313" key="7">
    <source>
        <dbReference type="EMBL" id="ADN34966.1"/>
    </source>
</evidence>
<evidence type="ECO:0000256" key="2">
    <source>
        <dbReference type="ARBA" id="ARBA00013194"/>
    </source>
</evidence>
<feature type="domain" description="PpiC" evidence="6">
    <location>
        <begin position="2"/>
        <end position="91"/>
    </location>
</feature>
<dbReference type="eggNOG" id="arCOG07441">
    <property type="taxonomic scope" value="Archaea"/>
</dbReference>
<organism evidence="7 8">
    <name type="scientific">Methanolacinia petrolearia (strain DSM 11571 / OCM 486 / SEBR 4847)</name>
    <name type="common">Methanoplanus petrolearius</name>
    <dbReference type="NCBI Taxonomy" id="679926"/>
    <lineage>
        <taxon>Archaea</taxon>
        <taxon>Methanobacteriati</taxon>
        <taxon>Methanobacteriota</taxon>
        <taxon>Stenosarchaea group</taxon>
        <taxon>Methanomicrobia</taxon>
        <taxon>Methanomicrobiales</taxon>
        <taxon>Methanomicrobiaceae</taxon>
        <taxon>Methanolacinia</taxon>
    </lineage>
</organism>
<evidence type="ECO:0000256" key="1">
    <source>
        <dbReference type="ARBA" id="ARBA00000971"/>
    </source>
</evidence>
<dbReference type="InterPro" id="IPR050245">
    <property type="entry name" value="PrsA_foldase"/>
</dbReference>
<dbReference type="OrthoDB" id="52538at2157"/>
<dbReference type="GO" id="GO:0003755">
    <property type="term" value="F:peptidyl-prolyl cis-trans isomerase activity"/>
    <property type="evidence" value="ECO:0007669"/>
    <property type="project" value="UniProtKB-KW"/>
</dbReference>
<dbReference type="KEGG" id="mpi:Mpet_0188"/>
<reference evidence="7 8" key="1">
    <citation type="journal article" date="2010" name="Stand. Genomic Sci.">
        <title>Complete genome sequence of Methanoplanus petrolearius type strain (SEBR 4847).</title>
        <authorList>
            <person name="Brambilla E."/>
            <person name="Djao O.D."/>
            <person name="Daligault H."/>
            <person name="Lapidus A."/>
            <person name="Lucas S."/>
            <person name="Hammon N."/>
            <person name="Nolan M."/>
            <person name="Tice H."/>
            <person name="Cheng J.F."/>
            <person name="Han C."/>
            <person name="Tapia R."/>
            <person name="Goodwin L."/>
            <person name="Pitluck S."/>
            <person name="Liolios K."/>
            <person name="Ivanova N."/>
            <person name="Mavromatis K."/>
            <person name="Mikhailova N."/>
            <person name="Pati A."/>
            <person name="Chen A."/>
            <person name="Palaniappan K."/>
            <person name="Land M."/>
            <person name="Hauser L."/>
            <person name="Chang Y.J."/>
            <person name="Jeffries C.D."/>
            <person name="Rohde M."/>
            <person name="Spring S."/>
            <person name="Sikorski J."/>
            <person name="Goker M."/>
            <person name="Woyke T."/>
            <person name="Bristow J."/>
            <person name="Eisen J.A."/>
            <person name="Markowitz V."/>
            <person name="Hugenholtz P."/>
            <person name="Kyrpides N.C."/>
            <person name="Klenk H.P."/>
        </authorList>
    </citation>
    <scope>NUCLEOTIDE SEQUENCE [LARGE SCALE GENOMIC DNA]</scope>
    <source>
        <strain evidence="8">DSM 11571 / OCM 486 / SEBR 4847</strain>
    </source>
</reference>
<dbReference type="EC" id="5.2.1.8" evidence="2"/>
<dbReference type="InterPro" id="IPR000297">
    <property type="entry name" value="PPIase_PpiC"/>
</dbReference>
<dbReference type="InterPro" id="IPR023058">
    <property type="entry name" value="PPIase_PpiC_CS"/>
</dbReference>
<evidence type="ECO:0000256" key="3">
    <source>
        <dbReference type="ARBA" id="ARBA00022729"/>
    </source>
</evidence>
<dbReference type="PROSITE" id="PS01096">
    <property type="entry name" value="PPIC_PPIASE_1"/>
    <property type="match status" value="1"/>
</dbReference>
<dbReference type="PANTHER" id="PTHR47245:SF1">
    <property type="entry name" value="FOLDASE PROTEIN PRSA"/>
    <property type="match status" value="1"/>
</dbReference>
<evidence type="ECO:0000313" key="8">
    <source>
        <dbReference type="Proteomes" id="UP000006565"/>
    </source>
</evidence>
<keyword evidence="5 7" id="KW-0413">Isomerase</keyword>
<dbReference type="HOGENOM" id="CLU_090028_6_1_2"/>
<evidence type="ECO:0000256" key="4">
    <source>
        <dbReference type="ARBA" id="ARBA00023110"/>
    </source>
</evidence>
<dbReference type="PANTHER" id="PTHR47245">
    <property type="entry name" value="PEPTIDYLPROLYL ISOMERASE"/>
    <property type="match status" value="1"/>
</dbReference>
<dbReference type="SUPFAM" id="SSF54534">
    <property type="entry name" value="FKBP-like"/>
    <property type="match status" value="1"/>
</dbReference>
<dbReference type="Gene3D" id="3.10.50.40">
    <property type="match status" value="1"/>
</dbReference>
<comment type="catalytic activity">
    <reaction evidence="1">
        <text>[protein]-peptidylproline (omega=180) = [protein]-peptidylproline (omega=0)</text>
        <dbReference type="Rhea" id="RHEA:16237"/>
        <dbReference type="Rhea" id="RHEA-COMP:10747"/>
        <dbReference type="Rhea" id="RHEA-COMP:10748"/>
        <dbReference type="ChEBI" id="CHEBI:83833"/>
        <dbReference type="ChEBI" id="CHEBI:83834"/>
        <dbReference type="EC" id="5.2.1.8"/>
    </reaction>
</comment>
<gene>
    <name evidence="7" type="ordered locus">Mpet_0188</name>
</gene>
<keyword evidence="8" id="KW-1185">Reference proteome</keyword>
<dbReference type="Pfam" id="PF13616">
    <property type="entry name" value="Rotamase_3"/>
    <property type="match status" value="1"/>
</dbReference>
<protein>
    <recommendedName>
        <fullName evidence="2">peptidylprolyl isomerase</fullName>
        <ecNumber evidence="2">5.2.1.8</ecNumber>
    </recommendedName>
</protein>
<dbReference type="STRING" id="679926.Mpet_0188"/>
<proteinExistence type="predicted"/>
<dbReference type="EMBL" id="CP002117">
    <property type="protein sequence ID" value="ADN34966.1"/>
    <property type="molecule type" value="Genomic_DNA"/>
</dbReference>
<dbReference type="InterPro" id="IPR046357">
    <property type="entry name" value="PPIase_dom_sf"/>
</dbReference>
<sequence length="93" mass="10169">MAKKVRASHILVNSEKEAKDILAKLNSGENFEELAKKYSTCPSGRKGGDLGWFGKGMMVKEFEDASFSAKDGDVTGPVKTQFGYHIIKITGNK</sequence>
<keyword evidence="4" id="KW-0697">Rotamase</keyword>
<dbReference type="AlphaFoldDB" id="E1REL9"/>
<keyword evidence="3" id="KW-0732">Signal</keyword>
<dbReference type="PROSITE" id="PS50198">
    <property type="entry name" value="PPIC_PPIASE_2"/>
    <property type="match status" value="1"/>
</dbReference>